<evidence type="ECO:0000313" key="2">
    <source>
        <dbReference type="Proteomes" id="UP000239833"/>
    </source>
</evidence>
<proteinExistence type="predicted"/>
<evidence type="ECO:0000313" key="1">
    <source>
        <dbReference type="EMBL" id="AVF24358.1"/>
    </source>
</evidence>
<dbReference type="EMBL" id="CP019655">
    <property type="protein sequence ID" value="AVF24358.1"/>
    <property type="molecule type" value="Genomic_DNA"/>
</dbReference>
<dbReference type="STRING" id="147375.BXP28_16490"/>
<dbReference type="Proteomes" id="UP000239833">
    <property type="component" value="Chromosome"/>
</dbReference>
<dbReference type="AlphaFoldDB" id="A0A2L1U844"/>
<name>A0A2L1U844_9BACL</name>
<organism evidence="1 2">
    <name type="scientific">Paenibacillus larvae subsp. larvae</name>
    <dbReference type="NCBI Taxonomy" id="147375"/>
    <lineage>
        <taxon>Bacteria</taxon>
        <taxon>Bacillati</taxon>
        <taxon>Bacillota</taxon>
        <taxon>Bacilli</taxon>
        <taxon>Bacillales</taxon>
        <taxon>Paenibacillaceae</taxon>
        <taxon>Paenibacillus</taxon>
    </lineage>
</organism>
<accession>A0A2L1U844</accession>
<gene>
    <name evidence="1" type="ORF">ERICIII_00092</name>
</gene>
<protein>
    <submittedName>
        <fullName evidence="1">Uncharacterized protein</fullName>
    </submittedName>
</protein>
<sequence length="79" mass="8429">MWYDMDNRSVLTTSRGYPSEVIGRVDIVKEPSGNEALGLTYDFTGGTGTKAAYAVFNQGAGSQIGRFLSNYSGVGILSL</sequence>
<reference evidence="2" key="1">
    <citation type="submission" date="2017-02" db="EMBL/GenBank/DDBJ databases">
        <title>Delineation of Paenibacillus larvae strains originating from foulbrood outbreaks.</title>
        <authorList>
            <person name="Beims H."/>
            <person name="Bunk B."/>
            <person name="Sproeer C."/>
            <person name="Mohr K.I."/>
            <person name="Pradella S."/>
            <person name="Guenther G."/>
            <person name="Rohde M."/>
            <person name="von der Ohe W."/>
            <person name="Steinert M."/>
        </authorList>
    </citation>
    <scope>NUCLEOTIDE SEQUENCE [LARGE SCALE GENOMIC DNA]</scope>
    <source>
        <strain evidence="2">Eric_III</strain>
    </source>
</reference>